<evidence type="ECO:0000313" key="10">
    <source>
        <dbReference type="Proteomes" id="UP000074119"/>
    </source>
</evidence>
<keyword evidence="9" id="KW-0966">Cell projection</keyword>
<comment type="subcellular location">
    <subcellularLocation>
        <location evidence="1">Cell membrane</location>
        <topology evidence="1">Multi-pass membrane protein</topology>
    </subcellularLocation>
    <subcellularLocation>
        <location evidence="6">Membrane</location>
        <topology evidence="6">Multi-pass membrane protein</topology>
    </subcellularLocation>
</comment>
<evidence type="ECO:0000256" key="5">
    <source>
        <dbReference type="ARBA" id="ARBA00023136"/>
    </source>
</evidence>
<evidence type="ECO:0000256" key="4">
    <source>
        <dbReference type="ARBA" id="ARBA00022989"/>
    </source>
</evidence>
<evidence type="ECO:0000256" key="2">
    <source>
        <dbReference type="ARBA" id="ARBA00022475"/>
    </source>
</evidence>
<dbReference type="InterPro" id="IPR050790">
    <property type="entry name" value="ExbB/TolQ_transport"/>
</dbReference>
<evidence type="ECO:0000256" key="3">
    <source>
        <dbReference type="ARBA" id="ARBA00022692"/>
    </source>
</evidence>
<dbReference type="RefSeq" id="WP_050985182.1">
    <property type="nucleotide sequence ID" value="NZ_CP014544.1"/>
</dbReference>
<name>A0A127M6U9_9GAMM</name>
<dbReference type="KEGG" id="zal:AZF00_11800"/>
<reference evidence="9 10" key="1">
    <citation type="submission" date="2015-12" db="EMBL/GenBank/DDBJ databases">
        <authorList>
            <person name="Shamseldin A."/>
            <person name="Moawad H."/>
            <person name="Abd El-Rahim W.M."/>
            <person name="Sadowsky M.J."/>
        </authorList>
    </citation>
    <scope>NUCLEOTIDE SEQUENCE [LARGE SCALE GENOMIC DNA]</scope>
    <source>
        <strain evidence="9 10">SM2</strain>
    </source>
</reference>
<dbReference type="PANTHER" id="PTHR30625:SF3">
    <property type="entry name" value="TOL-PAL SYSTEM PROTEIN TOLQ"/>
    <property type="match status" value="1"/>
</dbReference>
<keyword evidence="5 7" id="KW-0472">Membrane</keyword>
<dbReference type="Proteomes" id="UP000074119">
    <property type="component" value="Chromosome"/>
</dbReference>
<dbReference type="GO" id="GO:0005886">
    <property type="term" value="C:plasma membrane"/>
    <property type="evidence" value="ECO:0007669"/>
    <property type="project" value="UniProtKB-SubCell"/>
</dbReference>
<dbReference type="GO" id="GO:0017038">
    <property type="term" value="P:protein import"/>
    <property type="evidence" value="ECO:0007669"/>
    <property type="project" value="TreeGrafter"/>
</dbReference>
<keyword evidence="3 7" id="KW-0812">Transmembrane</keyword>
<keyword evidence="6" id="KW-0653">Protein transport</keyword>
<sequence length="162" mass="17477">MVSGLSQGLMHQITSLLLEPVIWALLFFVALAIYEVGISIGERWGGIKKLRDLGNRDALVLAGKRRIERADFITRLAPMLGLMGTLIPLGPGLAALGEGELRILTTAMTVAFDTTVIGLLAGMIGFVLARLRRRWYDQALHQLADIQSAPTSNTVTGASQHG</sequence>
<dbReference type="InterPro" id="IPR002898">
    <property type="entry name" value="MotA_ExbB_proton_chnl"/>
</dbReference>
<evidence type="ECO:0000256" key="6">
    <source>
        <dbReference type="RuleBase" id="RU004057"/>
    </source>
</evidence>
<dbReference type="PANTHER" id="PTHR30625">
    <property type="entry name" value="PROTEIN TOLQ"/>
    <property type="match status" value="1"/>
</dbReference>
<keyword evidence="9" id="KW-0969">Cilium</keyword>
<dbReference type="AlphaFoldDB" id="A0A127M6U9"/>
<dbReference type="Pfam" id="PF01618">
    <property type="entry name" value="MotA_ExbB"/>
    <property type="match status" value="1"/>
</dbReference>
<evidence type="ECO:0000259" key="8">
    <source>
        <dbReference type="Pfam" id="PF01618"/>
    </source>
</evidence>
<evidence type="ECO:0000256" key="7">
    <source>
        <dbReference type="SAM" id="Phobius"/>
    </source>
</evidence>
<feature type="transmembrane region" description="Helical" evidence="7">
    <location>
        <begin position="103"/>
        <end position="129"/>
    </location>
</feature>
<proteinExistence type="inferred from homology"/>
<gene>
    <name evidence="9" type="ORF">AZF00_11800</name>
</gene>
<accession>A0A127M6U9</accession>
<evidence type="ECO:0000313" key="9">
    <source>
        <dbReference type="EMBL" id="AMO68938.1"/>
    </source>
</evidence>
<keyword evidence="2" id="KW-1003">Cell membrane</keyword>
<protein>
    <submittedName>
        <fullName evidence="9">Flagellar motor protein MotA</fullName>
    </submittedName>
</protein>
<keyword evidence="9" id="KW-0282">Flagellum</keyword>
<dbReference type="EMBL" id="CP014544">
    <property type="protein sequence ID" value="AMO68938.1"/>
    <property type="molecule type" value="Genomic_DNA"/>
</dbReference>
<keyword evidence="4 7" id="KW-1133">Transmembrane helix</keyword>
<feature type="transmembrane region" description="Helical" evidence="7">
    <location>
        <begin position="76"/>
        <end position="97"/>
    </location>
</feature>
<keyword evidence="6" id="KW-0813">Transport</keyword>
<feature type="domain" description="MotA/TolQ/ExbB proton channel" evidence="8">
    <location>
        <begin position="70"/>
        <end position="142"/>
    </location>
</feature>
<evidence type="ECO:0000256" key="1">
    <source>
        <dbReference type="ARBA" id="ARBA00004651"/>
    </source>
</evidence>
<dbReference type="STRING" id="1470434.AZF00_11800"/>
<organism evidence="9 10">
    <name type="scientific">Zhongshania aliphaticivorans</name>
    <dbReference type="NCBI Taxonomy" id="1470434"/>
    <lineage>
        <taxon>Bacteria</taxon>
        <taxon>Pseudomonadati</taxon>
        <taxon>Pseudomonadota</taxon>
        <taxon>Gammaproteobacteria</taxon>
        <taxon>Cellvibrionales</taxon>
        <taxon>Spongiibacteraceae</taxon>
        <taxon>Zhongshania</taxon>
    </lineage>
</organism>
<comment type="similarity">
    <text evidence="6">Belongs to the exbB/tolQ family.</text>
</comment>
<feature type="transmembrane region" description="Helical" evidence="7">
    <location>
        <begin position="20"/>
        <end position="41"/>
    </location>
</feature>